<reference evidence="1" key="1">
    <citation type="journal article" date="2015" name="Nature">
        <title>Complex archaea that bridge the gap between prokaryotes and eukaryotes.</title>
        <authorList>
            <person name="Spang A."/>
            <person name="Saw J.H."/>
            <person name="Jorgensen S.L."/>
            <person name="Zaremba-Niedzwiedzka K."/>
            <person name="Martijn J."/>
            <person name="Lind A.E."/>
            <person name="van Eijk R."/>
            <person name="Schleper C."/>
            <person name="Guy L."/>
            <person name="Ettema T.J."/>
        </authorList>
    </citation>
    <scope>NUCLEOTIDE SEQUENCE</scope>
</reference>
<comment type="caution">
    <text evidence="1">The sequence shown here is derived from an EMBL/GenBank/DDBJ whole genome shotgun (WGS) entry which is preliminary data.</text>
</comment>
<gene>
    <name evidence="1" type="ORF">LCGC14_2520590</name>
</gene>
<dbReference type="GO" id="GO:0016491">
    <property type="term" value="F:oxidoreductase activity"/>
    <property type="evidence" value="ECO:0007669"/>
    <property type="project" value="InterPro"/>
</dbReference>
<feature type="non-terminal residue" evidence="1">
    <location>
        <position position="1"/>
    </location>
</feature>
<dbReference type="InterPro" id="IPR012348">
    <property type="entry name" value="RNR-like"/>
</dbReference>
<dbReference type="AlphaFoldDB" id="A0A0F9AWJ0"/>
<name>A0A0F9AWJ0_9ZZZZ</name>
<organism evidence="1">
    <name type="scientific">marine sediment metagenome</name>
    <dbReference type="NCBI Taxonomy" id="412755"/>
    <lineage>
        <taxon>unclassified sequences</taxon>
        <taxon>metagenomes</taxon>
        <taxon>ecological metagenomes</taxon>
    </lineage>
</organism>
<protein>
    <recommendedName>
        <fullName evidence="2">Ferritin-like domain-containing protein</fullName>
    </recommendedName>
</protein>
<dbReference type="InterPro" id="IPR009078">
    <property type="entry name" value="Ferritin-like_SF"/>
</dbReference>
<accession>A0A0F9AWJ0</accession>
<dbReference type="EMBL" id="LAZR01040651">
    <property type="protein sequence ID" value="KKL13954.1"/>
    <property type="molecule type" value="Genomic_DNA"/>
</dbReference>
<dbReference type="Gene3D" id="1.10.620.20">
    <property type="entry name" value="Ribonucleotide Reductase, subunit A"/>
    <property type="match status" value="1"/>
</dbReference>
<proteinExistence type="predicted"/>
<sequence length="132" mass="15030">ALANGGGLMRCLTGTEVFLRTILHAPTYIQGSFLMHVLGEGLVLDIFRGGEFLAQNKVEKEIYRLCMQDEARHVSYGTMHLKYFLENHPDRKKALAEIIETVKALEKVIDKFGDEKISQLVQRVTRLKSPQR</sequence>
<evidence type="ECO:0000313" key="1">
    <source>
        <dbReference type="EMBL" id="KKL13954.1"/>
    </source>
</evidence>
<dbReference type="SUPFAM" id="SSF47240">
    <property type="entry name" value="Ferritin-like"/>
    <property type="match status" value="1"/>
</dbReference>
<evidence type="ECO:0008006" key="2">
    <source>
        <dbReference type="Google" id="ProtNLM"/>
    </source>
</evidence>